<dbReference type="GeneID" id="107268207"/>
<gene>
    <name evidence="8" type="primary">LOC107268207</name>
</gene>
<organism evidence="7 8">
    <name type="scientific">Cephus cinctus</name>
    <name type="common">Wheat stem sawfly</name>
    <dbReference type="NCBI Taxonomy" id="211228"/>
    <lineage>
        <taxon>Eukaryota</taxon>
        <taxon>Metazoa</taxon>
        <taxon>Ecdysozoa</taxon>
        <taxon>Arthropoda</taxon>
        <taxon>Hexapoda</taxon>
        <taxon>Insecta</taxon>
        <taxon>Pterygota</taxon>
        <taxon>Neoptera</taxon>
        <taxon>Endopterygota</taxon>
        <taxon>Hymenoptera</taxon>
        <taxon>Cephoidea</taxon>
        <taxon>Cephidae</taxon>
        <taxon>Cephus</taxon>
    </lineage>
</organism>
<dbReference type="GO" id="GO:0005634">
    <property type="term" value="C:nucleus"/>
    <property type="evidence" value="ECO:0007669"/>
    <property type="project" value="TreeGrafter"/>
</dbReference>
<feature type="domain" description="C2H2-type" evidence="6">
    <location>
        <begin position="324"/>
        <end position="352"/>
    </location>
</feature>
<feature type="domain" description="C2H2-type" evidence="6">
    <location>
        <begin position="158"/>
        <end position="185"/>
    </location>
</feature>
<evidence type="ECO:0000313" key="8">
    <source>
        <dbReference type="RefSeq" id="XP_015596236.1"/>
    </source>
</evidence>
<keyword evidence="7" id="KW-1185">Reference proteome</keyword>
<keyword evidence="4" id="KW-0862">Zinc</keyword>
<keyword evidence="3 5" id="KW-0863">Zinc-finger</keyword>
<dbReference type="PANTHER" id="PTHR24379:SF127">
    <property type="entry name" value="BLOODY FINGERS-RELATED"/>
    <property type="match status" value="1"/>
</dbReference>
<feature type="domain" description="C2H2-type" evidence="6">
    <location>
        <begin position="268"/>
        <end position="295"/>
    </location>
</feature>
<feature type="domain" description="C2H2-type" evidence="6">
    <location>
        <begin position="296"/>
        <end position="323"/>
    </location>
</feature>
<feature type="domain" description="C2H2-type" evidence="6">
    <location>
        <begin position="187"/>
        <end position="210"/>
    </location>
</feature>
<evidence type="ECO:0000313" key="7">
    <source>
        <dbReference type="Proteomes" id="UP000694920"/>
    </source>
</evidence>
<reference evidence="8" key="1">
    <citation type="submission" date="2025-08" db="UniProtKB">
        <authorList>
            <consortium name="RefSeq"/>
        </authorList>
    </citation>
    <scope>IDENTIFICATION</scope>
</reference>
<dbReference type="KEGG" id="ccin:107268207"/>
<dbReference type="SMART" id="SM00355">
    <property type="entry name" value="ZnF_C2H2"/>
    <property type="match status" value="7"/>
</dbReference>
<dbReference type="FunFam" id="3.30.160.60:FF:000100">
    <property type="entry name" value="Zinc finger 45-like"/>
    <property type="match status" value="1"/>
</dbReference>
<accession>A0AAJ7BXV2</accession>
<protein>
    <submittedName>
        <fullName evidence="8">Zinc finger protein 510</fullName>
    </submittedName>
</protein>
<sequence length="387" mass="43457">MSGNEEPMALTTPPAIHVGPIVTPGSNETISIVIPLSAQLTTVASQSTDQSCKDCGKDMKKSATPSTTVWQRPANTKGCPFPTCSRYGRAFSRAHDLKRHIARHEMRKERLSEIERAEIRNCSECGQNFANEIVLRKHAQCHLKRGDVQDTNGEVKWYFCHLCKKRYTQESKLKAHISAHNKKAVCNICALCGSRFDREELLQNHMKEHTSSILQAQAAFGKLDGTQQVALQGDGEFLLEEMLLLNKKTKAVSVATTKAEASANSNKIRCDYCSKTFKSKWTLNSHVAAHEGRFQFDCGQCGKRFVRKSHFEGHVRSHEAARPYVCEQCGKTFKELKHRREHTKRKHPGNQNAIQSLLDSITACVAEETATPDQPKFTLLMPMDFNV</sequence>
<name>A0AAJ7BXV2_CEPCN</name>
<keyword evidence="2" id="KW-0677">Repeat</keyword>
<dbReference type="AlphaFoldDB" id="A0AAJ7BXV2"/>
<evidence type="ECO:0000256" key="5">
    <source>
        <dbReference type="PROSITE-ProRule" id="PRU00042"/>
    </source>
</evidence>
<feature type="domain" description="C2H2-type" evidence="6">
    <location>
        <begin position="120"/>
        <end position="147"/>
    </location>
</feature>
<dbReference type="Pfam" id="PF00096">
    <property type="entry name" value="zf-C2H2"/>
    <property type="match status" value="2"/>
</dbReference>
<dbReference type="Pfam" id="PF13894">
    <property type="entry name" value="zf-C2H2_4"/>
    <property type="match status" value="1"/>
</dbReference>
<dbReference type="PROSITE" id="PS50157">
    <property type="entry name" value="ZINC_FINGER_C2H2_2"/>
    <property type="match status" value="6"/>
</dbReference>
<evidence type="ECO:0000259" key="6">
    <source>
        <dbReference type="PROSITE" id="PS50157"/>
    </source>
</evidence>
<dbReference type="RefSeq" id="XP_015596236.1">
    <property type="nucleotide sequence ID" value="XM_015740750.2"/>
</dbReference>
<keyword evidence="1" id="KW-0479">Metal-binding</keyword>
<dbReference type="GO" id="GO:0008270">
    <property type="term" value="F:zinc ion binding"/>
    <property type="evidence" value="ECO:0007669"/>
    <property type="project" value="UniProtKB-KW"/>
</dbReference>
<dbReference type="SUPFAM" id="SSF57667">
    <property type="entry name" value="beta-beta-alpha zinc fingers"/>
    <property type="match status" value="3"/>
</dbReference>
<dbReference type="GO" id="GO:0000981">
    <property type="term" value="F:DNA-binding transcription factor activity, RNA polymerase II-specific"/>
    <property type="evidence" value="ECO:0007669"/>
    <property type="project" value="TreeGrafter"/>
</dbReference>
<evidence type="ECO:0000256" key="1">
    <source>
        <dbReference type="ARBA" id="ARBA00022723"/>
    </source>
</evidence>
<evidence type="ECO:0000256" key="4">
    <source>
        <dbReference type="ARBA" id="ARBA00022833"/>
    </source>
</evidence>
<dbReference type="Proteomes" id="UP000694920">
    <property type="component" value="Unplaced"/>
</dbReference>
<dbReference type="GO" id="GO:0000977">
    <property type="term" value="F:RNA polymerase II transcription regulatory region sequence-specific DNA binding"/>
    <property type="evidence" value="ECO:0007669"/>
    <property type="project" value="TreeGrafter"/>
</dbReference>
<dbReference type="Gene3D" id="3.30.160.60">
    <property type="entry name" value="Classic Zinc Finger"/>
    <property type="match status" value="5"/>
</dbReference>
<evidence type="ECO:0000256" key="3">
    <source>
        <dbReference type="ARBA" id="ARBA00022771"/>
    </source>
</evidence>
<dbReference type="PROSITE" id="PS00028">
    <property type="entry name" value="ZINC_FINGER_C2H2_1"/>
    <property type="match status" value="6"/>
</dbReference>
<dbReference type="InterPro" id="IPR036236">
    <property type="entry name" value="Znf_C2H2_sf"/>
</dbReference>
<evidence type="ECO:0000256" key="2">
    <source>
        <dbReference type="ARBA" id="ARBA00022737"/>
    </source>
</evidence>
<dbReference type="InterPro" id="IPR013087">
    <property type="entry name" value="Znf_C2H2_type"/>
</dbReference>
<dbReference type="PANTHER" id="PTHR24379">
    <property type="entry name" value="KRAB AND ZINC FINGER DOMAIN-CONTAINING"/>
    <property type="match status" value="1"/>
</dbReference>
<proteinExistence type="predicted"/>